<feature type="domain" description="AB hydrolase-1" evidence="1">
    <location>
        <begin position="8"/>
        <end position="222"/>
    </location>
</feature>
<accession>A0A2I2GD66</accession>
<dbReference type="GeneID" id="36556754"/>
<keyword evidence="3" id="KW-1185">Reference proteome</keyword>
<gene>
    <name evidence="2" type="ORF">P170DRAFT_435943</name>
</gene>
<dbReference type="Gene3D" id="3.40.50.1820">
    <property type="entry name" value="alpha/beta hydrolase"/>
    <property type="match status" value="1"/>
</dbReference>
<sequence>MAAVKPAVVLVHGAWHTPPNYRRYVDALMAQGFPVHCPALPSCSATRPPPASFADDVAAVRQTVQSLVMSGQRVIMLMHSYGGVVGTDAVADLTLPERRAQNLPGGVVHLAFLCAYILRPGHTVLSVVQESGMMHLWPQFVENADDGSTFPVDPVLLFLGGVDQHLVDEALPHLVRSPQSAFTTPSSGDAWRIIPSTYVLTQEDYSVPRVYQDLMIKKVQEDGVDIRLLDYKTCHSIFLTMQDEMVKVVQECADDERNPQ</sequence>
<organism evidence="2 3">
    <name type="scientific">Aspergillus steynii IBT 23096</name>
    <dbReference type="NCBI Taxonomy" id="1392250"/>
    <lineage>
        <taxon>Eukaryota</taxon>
        <taxon>Fungi</taxon>
        <taxon>Dikarya</taxon>
        <taxon>Ascomycota</taxon>
        <taxon>Pezizomycotina</taxon>
        <taxon>Eurotiomycetes</taxon>
        <taxon>Eurotiomycetidae</taxon>
        <taxon>Eurotiales</taxon>
        <taxon>Aspergillaceae</taxon>
        <taxon>Aspergillus</taxon>
        <taxon>Aspergillus subgen. Circumdati</taxon>
    </lineage>
</organism>
<dbReference type="VEuPathDB" id="FungiDB:P170DRAFT_435943"/>
<evidence type="ECO:0000259" key="1">
    <source>
        <dbReference type="Pfam" id="PF12697"/>
    </source>
</evidence>
<dbReference type="PANTHER" id="PTHR37017:SF10">
    <property type="entry name" value="AB HYDROLASE-1 DOMAIN-CONTAINING PROTEIN"/>
    <property type="match status" value="1"/>
</dbReference>
<comment type="caution">
    <text evidence="2">The sequence shown here is derived from an EMBL/GenBank/DDBJ whole genome shotgun (WGS) entry which is preliminary data.</text>
</comment>
<dbReference type="STRING" id="1392250.A0A2I2GD66"/>
<dbReference type="InterPro" id="IPR052897">
    <property type="entry name" value="Sec-Metab_Biosynth_Hydrolase"/>
</dbReference>
<protein>
    <submittedName>
        <fullName evidence="2">Alpha/beta-hydrolase</fullName>
    </submittedName>
</protein>
<dbReference type="SUPFAM" id="SSF53474">
    <property type="entry name" value="alpha/beta-Hydrolases"/>
    <property type="match status" value="1"/>
</dbReference>
<evidence type="ECO:0000313" key="2">
    <source>
        <dbReference type="EMBL" id="PLB50767.1"/>
    </source>
</evidence>
<dbReference type="Proteomes" id="UP000234275">
    <property type="component" value="Unassembled WGS sequence"/>
</dbReference>
<dbReference type="GO" id="GO:0016787">
    <property type="term" value="F:hydrolase activity"/>
    <property type="evidence" value="ECO:0007669"/>
    <property type="project" value="UniProtKB-KW"/>
</dbReference>
<dbReference type="AlphaFoldDB" id="A0A2I2GD66"/>
<dbReference type="InterPro" id="IPR000073">
    <property type="entry name" value="AB_hydrolase_1"/>
</dbReference>
<dbReference type="InterPro" id="IPR029058">
    <property type="entry name" value="AB_hydrolase_fold"/>
</dbReference>
<keyword evidence="2" id="KW-0378">Hydrolase</keyword>
<dbReference type="EMBL" id="MSFO01000003">
    <property type="protein sequence ID" value="PLB50767.1"/>
    <property type="molecule type" value="Genomic_DNA"/>
</dbReference>
<dbReference type="Pfam" id="PF12697">
    <property type="entry name" value="Abhydrolase_6"/>
    <property type="match status" value="1"/>
</dbReference>
<dbReference type="PANTHER" id="PTHR37017">
    <property type="entry name" value="AB HYDROLASE-1 DOMAIN-CONTAINING PROTEIN-RELATED"/>
    <property type="match status" value="1"/>
</dbReference>
<proteinExistence type="predicted"/>
<name>A0A2I2GD66_9EURO</name>
<reference evidence="2 3" key="1">
    <citation type="submission" date="2016-12" db="EMBL/GenBank/DDBJ databases">
        <title>The genomes of Aspergillus section Nigri reveals drivers in fungal speciation.</title>
        <authorList>
            <consortium name="DOE Joint Genome Institute"/>
            <person name="Vesth T.C."/>
            <person name="Nybo J."/>
            <person name="Theobald S."/>
            <person name="Brandl J."/>
            <person name="Frisvad J.C."/>
            <person name="Nielsen K.F."/>
            <person name="Lyhne E.K."/>
            <person name="Kogle M.E."/>
            <person name="Kuo A."/>
            <person name="Riley R."/>
            <person name="Clum A."/>
            <person name="Nolan M."/>
            <person name="Lipzen A."/>
            <person name="Salamov A."/>
            <person name="Henrissat B."/>
            <person name="Wiebenga A."/>
            <person name="De Vries R.P."/>
            <person name="Grigoriev I.V."/>
            <person name="Mortensen U.H."/>
            <person name="Andersen M.R."/>
            <person name="Baker S.E."/>
        </authorList>
    </citation>
    <scope>NUCLEOTIDE SEQUENCE [LARGE SCALE GENOMIC DNA]</scope>
    <source>
        <strain evidence="2 3">IBT 23096</strain>
    </source>
</reference>
<dbReference type="RefSeq" id="XP_024706069.1">
    <property type="nucleotide sequence ID" value="XM_024849055.1"/>
</dbReference>
<dbReference type="OrthoDB" id="408373at2759"/>
<evidence type="ECO:0000313" key="3">
    <source>
        <dbReference type="Proteomes" id="UP000234275"/>
    </source>
</evidence>